<dbReference type="AlphaFoldDB" id="A0A7W5FHV5"/>
<evidence type="ECO:0000313" key="2">
    <source>
        <dbReference type="Proteomes" id="UP000590749"/>
    </source>
</evidence>
<keyword evidence="2" id="KW-1185">Reference proteome</keyword>
<evidence type="ECO:0000313" key="1">
    <source>
        <dbReference type="EMBL" id="MBB3099024.1"/>
    </source>
</evidence>
<protein>
    <submittedName>
        <fullName evidence="1">Uncharacterized protein</fullName>
    </submittedName>
</protein>
<proteinExistence type="predicted"/>
<dbReference type="RefSeq" id="WP_183225108.1">
    <property type="nucleotide sequence ID" value="NZ_BMPW01000020.1"/>
</dbReference>
<dbReference type="Proteomes" id="UP000590749">
    <property type="component" value="Unassembled WGS sequence"/>
</dbReference>
<name>A0A7W5FHV5_9ACTN</name>
<accession>A0A7W5FHV5</accession>
<reference evidence="1 2" key="1">
    <citation type="submission" date="2020-08" db="EMBL/GenBank/DDBJ databases">
        <title>Genomic Encyclopedia of Type Strains, Phase III (KMG-III): the genomes of soil and plant-associated and newly described type strains.</title>
        <authorList>
            <person name="Whitman W."/>
        </authorList>
    </citation>
    <scope>NUCLEOTIDE SEQUENCE [LARGE SCALE GENOMIC DNA]</scope>
    <source>
        <strain evidence="1 2">CECT 3287</strain>
    </source>
</reference>
<comment type="caution">
    <text evidence="1">The sequence shown here is derived from an EMBL/GenBank/DDBJ whole genome shotgun (WGS) entry which is preliminary data.</text>
</comment>
<organism evidence="1 2">
    <name type="scientific">Actinoplanes campanulatus</name>
    <dbReference type="NCBI Taxonomy" id="113559"/>
    <lineage>
        <taxon>Bacteria</taxon>
        <taxon>Bacillati</taxon>
        <taxon>Actinomycetota</taxon>
        <taxon>Actinomycetes</taxon>
        <taxon>Micromonosporales</taxon>
        <taxon>Micromonosporaceae</taxon>
        <taxon>Actinoplanes</taxon>
    </lineage>
</organism>
<sequence>MTADELAAVTWTRAWRQGPVTVRLGETGDGRWVAWHSRRGGYAYWTERGACDRAERMLSRGLWSAVEPAQETTAA</sequence>
<dbReference type="EMBL" id="JACHXF010000017">
    <property type="protein sequence ID" value="MBB3099024.1"/>
    <property type="molecule type" value="Genomic_DNA"/>
</dbReference>
<gene>
    <name evidence="1" type="ORF">FHR83_006730</name>
</gene>